<reference evidence="8" key="1">
    <citation type="journal article" date="2023" name="Commun. Biol.">
        <title>Genome analysis of Parmales, the sister group of diatoms, reveals the evolutionary specialization of diatoms from phago-mixotrophs to photoautotrophs.</title>
        <authorList>
            <person name="Ban H."/>
            <person name="Sato S."/>
            <person name="Yoshikawa S."/>
            <person name="Yamada K."/>
            <person name="Nakamura Y."/>
            <person name="Ichinomiya M."/>
            <person name="Sato N."/>
            <person name="Blanc-Mathieu R."/>
            <person name="Endo H."/>
            <person name="Kuwata A."/>
            <person name="Ogata H."/>
        </authorList>
    </citation>
    <scope>NUCLEOTIDE SEQUENCE [LARGE SCALE GENOMIC DNA]</scope>
    <source>
        <strain evidence="8">NIES 3700</strain>
    </source>
</reference>
<evidence type="ECO:0000313" key="7">
    <source>
        <dbReference type="EMBL" id="GMI10860.1"/>
    </source>
</evidence>
<dbReference type="EMBL" id="BRXW01000153">
    <property type="protein sequence ID" value="GMI10860.1"/>
    <property type="molecule type" value="Genomic_DNA"/>
</dbReference>
<feature type="compositionally biased region" description="Pro residues" evidence="5">
    <location>
        <begin position="583"/>
        <end position="595"/>
    </location>
</feature>
<accession>A0A9W7FEV8</accession>
<evidence type="ECO:0000259" key="6">
    <source>
        <dbReference type="PROSITE" id="PS50290"/>
    </source>
</evidence>
<feature type="region of interest" description="Disordered" evidence="5">
    <location>
        <begin position="562"/>
        <end position="602"/>
    </location>
</feature>
<keyword evidence="8" id="KW-1185">Reference proteome</keyword>
<dbReference type="SMART" id="SM00146">
    <property type="entry name" value="PI3Kc"/>
    <property type="match status" value="1"/>
</dbReference>
<dbReference type="SUPFAM" id="SSF50729">
    <property type="entry name" value="PH domain-like"/>
    <property type="match status" value="1"/>
</dbReference>
<dbReference type="GO" id="GO:0046854">
    <property type="term" value="P:phosphatidylinositol phosphate biosynthetic process"/>
    <property type="evidence" value="ECO:0007669"/>
    <property type="project" value="InterPro"/>
</dbReference>
<dbReference type="InterPro" id="IPR036940">
    <property type="entry name" value="PI3/4_kinase_cat_sf"/>
</dbReference>
<dbReference type="EC" id="2.7.1.67" evidence="2"/>
<dbReference type="Pfam" id="PF00454">
    <property type="entry name" value="PI3_PI4_kinase"/>
    <property type="match status" value="1"/>
</dbReference>
<comment type="caution">
    <text evidence="7">The sequence shown here is derived from an EMBL/GenBank/DDBJ whole genome shotgun (WGS) entry which is preliminary data.</text>
</comment>
<feature type="compositionally biased region" description="Low complexity" evidence="5">
    <location>
        <begin position="280"/>
        <end position="289"/>
    </location>
</feature>
<dbReference type="PANTHER" id="PTHR10048:SF22">
    <property type="entry name" value="PHOSPHATIDYLINOSITOL 4-KINASE BETA"/>
    <property type="match status" value="1"/>
</dbReference>
<keyword evidence="3" id="KW-0808">Transferase</keyword>
<dbReference type="PROSITE" id="PS50290">
    <property type="entry name" value="PI3_4_KINASE_3"/>
    <property type="match status" value="1"/>
</dbReference>
<dbReference type="AlphaFoldDB" id="A0A9W7FEV8"/>
<dbReference type="GO" id="GO:0016020">
    <property type="term" value="C:membrane"/>
    <property type="evidence" value="ECO:0007669"/>
    <property type="project" value="TreeGrafter"/>
</dbReference>
<dbReference type="SUPFAM" id="SSF56112">
    <property type="entry name" value="Protein kinase-like (PK-like)"/>
    <property type="match status" value="1"/>
</dbReference>
<evidence type="ECO:0000256" key="2">
    <source>
        <dbReference type="ARBA" id="ARBA00012169"/>
    </source>
</evidence>
<dbReference type="PANTHER" id="PTHR10048">
    <property type="entry name" value="PHOSPHATIDYLINOSITOL KINASE"/>
    <property type="match status" value="1"/>
</dbReference>
<keyword evidence="4" id="KW-0418">Kinase</keyword>
<dbReference type="Gene3D" id="3.30.1010.10">
    <property type="entry name" value="Phosphatidylinositol 3-kinase Catalytic Subunit, Chain A, domain 4"/>
    <property type="match status" value="1"/>
</dbReference>
<dbReference type="GO" id="GO:0048015">
    <property type="term" value="P:phosphatidylinositol-mediated signaling"/>
    <property type="evidence" value="ECO:0007669"/>
    <property type="project" value="TreeGrafter"/>
</dbReference>
<evidence type="ECO:0000313" key="8">
    <source>
        <dbReference type="Proteomes" id="UP001165122"/>
    </source>
</evidence>
<feature type="domain" description="PI3K/PI4K catalytic" evidence="6">
    <location>
        <begin position="827"/>
        <end position="1104"/>
    </location>
</feature>
<dbReference type="FunFam" id="1.10.1070.11:FF:000016">
    <property type="entry name" value="PIK1p Phosphatidylinositol 4-kinase"/>
    <property type="match status" value="1"/>
</dbReference>
<gene>
    <name evidence="7" type="ORF">TrLO_g15794</name>
</gene>
<feature type="region of interest" description="Disordered" evidence="5">
    <location>
        <begin position="280"/>
        <end position="299"/>
    </location>
</feature>
<dbReference type="Gene3D" id="1.10.1070.11">
    <property type="entry name" value="Phosphatidylinositol 3-/4-kinase, catalytic domain"/>
    <property type="match status" value="1"/>
</dbReference>
<organism evidence="7 8">
    <name type="scientific">Triparma laevis f. longispina</name>
    <dbReference type="NCBI Taxonomy" id="1714387"/>
    <lineage>
        <taxon>Eukaryota</taxon>
        <taxon>Sar</taxon>
        <taxon>Stramenopiles</taxon>
        <taxon>Ochrophyta</taxon>
        <taxon>Bolidophyceae</taxon>
        <taxon>Parmales</taxon>
        <taxon>Triparmaceae</taxon>
        <taxon>Triparma</taxon>
    </lineage>
</organism>
<protein>
    <recommendedName>
        <fullName evidence="2">1-phosphatidylinositol 4-kinase</fullName>
        <ecNumber evidence="2">2.7.1.67</ecNumber>
    </recommendedName>
</protein>
<dbReference type="PROSITE" id="PS00915">
    <property type="entry name" value="PI3_4_KINASE_1"/>
    <property type="match status" value="1"/>
</dbReference>
<dbReference type="Proteomes" id="UP001165122">
    <property type="component" value="Unassembled WGS sequence"/>
</dbReference>
<dbReference type="GO" id="GO:0005737">
    <property type="term" value="C:cytoplasm"/>
    <property type="evidence" value="ECO:0007669"/>
    <property type="project" value="TreeGrafter"/>
</dbReference>
<evidence type="ECO:0000256" key="4">
    <source>
        <dbReference type="ARBA" id="ARBA00022777"/>
    </source>
</evidence>
<name>A0A9W7FEV8_9STRA</name>
<dbReference type="InterPro" id="IPR018936">
    <property type="entry name" value="PI3/4_kinase_CS"/>
</dbReference>
<dbReference type="OrthoDB" id="10264149at2759"/>
<dbReference type="InterPro" id="IPR015433">
    <property type="entry name" value="PI3/4_kinase"/>
</dbReference>
<proteinExistence type="predicted"/>
<feature type="compositionally biased region" description="Low complexity" evidence="5">
    <location>
        <begin position="566"/>
        <end position="575"/>
    </location>
</feature>
<dbReference type="InterPro" id="IPR000403">
    <property type="entry name" value="PI3/4_kinase_cat_dom"/>
</dbReference>
<dbReference type="GO" id="GO:0004430">
    <property type="term" value="F:1-phosphatidylinositol 4-kinase activity"/>
    <property type="evidence" value="ECO:0007669"/>
    <property type="project" value="UniProtKB-EC"/>
</dbReference>
<evidence type="ECO:0000256" key="5">
    <source>
        <dbReference type="SAM" id="MobiDB-lite"/>
    </source>
</evidence>
<dbReference type="InterPro" id="IPR011009">
    <property type="entry name" value="Kinase-like_dom_sf"/>
</dbReference>
<evidence type="ECO:0000256" key="3">
    <source>
        <dbReference type="ARBA" id="ARBA00022679"/>
    </source>
</evidence>
<evidence type="ECO:0000256" key="1">
    <source>
        <dbReference type="ARBA" id="ARBA00001686"/>
    </source>
</evidence>
<sequence>MSVQNGLCYSYITTSHTSTLSPNPQPKCDFVDDYYRELDDDDDESRFEGNDRRSARLWGVLTGTNLLLYPDENSWLSGSMPLTSLQICSATDPPPQSTSPTFTIFTFSRTLVQCTVEKSALTPWLTSIYNGCAGRITSSNPSKTISCQPEISHFPTPTPTPSSPSQKTWSYNRLPLKSSSRTCPLTHCTFNDSLLNQFKNCVPCGRRLSSTVIIPRACPLQQYGFETPCDICIQCFGGQGILNSTSASVLWGVSERYEIKATLSAHSIICAAIGLGVNEPTTPRSSPKKSSQDEEDFVVVQQPKPSRIKEAVEGDKALEEKLSTLKTRSPVLKELMGMLRGENPITDSEFLTRLRQSSEEITTPNPSHPFLPVAEDLVTTVKALEHAATKPGPISSLKIILNYLLSLCEEQDTIKQVHLFWGQIVNIYGTIVGGVGVEAWRRVEVLEDFLLTVGVKFSEQMGLEMAWYLLGGVGDVRTWRNREFCVVKFLVEFEAAAKGKVWGRGEDVVSGRYAPSEHQEKLTHNLIEILGEQRYELNSYLSKSVRKEIYLAQKESPSPPVAIPISDLTIDTSNNSDDDSKLPLPPLPQIPPSPPNLSSSALSGQLSLMTRLSHTALTCFSPQITDKDSYLQSQIKDINEGISGVNPFTGEGKVLGIVEGEGRVFRSKARTPILVYLELLTPTTSTPLTLPPSPPPHPPHPPVGIPAFKKQHKSSSNLLDSAVDSIRALIRSYVSRKVEEKDDGIEQLRNLLMLSMNNVQSDETFVDAGSVDDRLRGCGKVSGAVRTAVEMYKRRELSGAELLTIASKDLSFLIEQTEAARSEAVAFWEENESWDDKKKKIRSQSSHKSNPNYDIVGMIVKANDDVRQETFMMQLINLCETVWKLEDVPLWVKPYKIIATSGSSGVIECIQNSTSIDAMKEKRIKQKLNPSLKAWIEDLPNTDEKKKNFVNSLAAYSIICYLFQLKDRHNGNLLLDYDGHVLHIDFGFLLGIAPGNKFSLETSPFKLTSEMVEVMGGKSGDLFFQFSELFVRGFLALQHYRDKFVDIVAITAKNSSFPCFAKKSEAEMNFILESLRGRFKGDLNREETVKYCMQIIHSSASSSGTANYDRFQYLSQGTLY</sequence>
<comment type="catalytic activity">
    <reaction evidence="1">
        <text>a 1,2-diacyl-sn-glycero-3-phospho-(1D-myo-inositol) + ATP = a 1,2-diacyl-sn-glycero-3-phospho-(1D-myo-inositol 4-phosphate) + ADP + H(+)</text>
        <dbReference type="Rhea" id="RHEA:19877"/>
        <dbReference type="ChEBI" id="CHEBI:15378"/>
        <dbReference type="ChEBI" id="CHEBI:30616"/>
        <dbReference type="ChEBI" id="CHEBI:57880"/>
        <dbReference type="ChEBI" id="CHEBI:58178"/>
        <dbReference type="ChEBI" id="CHEBI:456216"/>
        <dbReference type="EC" id="2.7.1.67"/>
    </reaction>
</comment>